<organism evidence="4 5">
    <name type="scientific">Cryptococcus wingfieldii CBS 7118</name>
    <dbReference type="NCBI Taxonomy" id="1295528"/>
    <lineage>
        <taxon>Eukaryota</taxon>
        <taxon>Fungi</taxon>
        <taxon>Dikarya</taxon>
        <taxon>Basidiomycota</taxon>
        <taxon>Agaricomycotina</taxon>
        <taxon>Tremellomycetes</taxon>
        <taxon>Tremellales</taxon>
        <taxon>Cryptococcaceae</taxon>
        <taxon>Cryptococcus</taxon>
    </lineage>
</organism>
<feature type="compositionally biased region" description="Low complexity" evidence="2">
    <location>
        <begin position="610"/>
        <end position="623"/>
    </location>
</feature>
<reference evidence="4 5" key="1">
    <citation type="submission" date="2016-06" db="EMBL/GenBank/DDBJ databases">
        <title>Evolution of pathogenesis and genome organization in the Tremellales.</title>
        <authorList>
            <person name="Cuomo C."/>
            <person name="Litvintseva A."/>
            <person name="Heitman J."/>
            <person name="Chen Y."/>
            <person name="Sun S."/>
            <person name="Springer D."/>
            <person name="Dromer F."/>
            <person name="Young S."/>
            <person name="Zeng Q."/>
            <person name="Chapman S."/>
            <person name="Gujja S."/>
            <person name="Saif S."/>
            <person name="Birren B."/>
        </authorList>
    </citation>
    <scope>NUCLEOTIDE SEQUENCE [LARGE SCALE GENOMIC DNA]</scope>
    <source>
        <strain evidence="4 5">CBS 7118</strain>
    </source>
</reference>
<feature type="compositionally biased region" description="Low complexity" evidence="2">
    <location>
        <begin position="810"/>
        <end position="823"/>
    </location>
</feature>
<feature type="compositionally biased region" description="Gly residues" evidence="2">
    <location>
        <begin position="877"/>
        <end position="886"/>
    </location>
</feature>
<feature type="domain" description="Xylanolytic transcriptional activator regulatory" evidence="3">
    <location>
        <begin position="148"/>
        <end position="382"/>
    </location>
</feature>
<evidence type="ECO:0000256" key="1">
    <source>
        <dbReference type="ARBA" id="ARBA00023242"/>
    </source>
</evidence>
<dbReference type="GO" id="GO:0008270">
    <property type="term" value="F:zinc ion binding"/>
    <property type="evidence" value="ECO:0007669"/>
    <property type="project" value="InterPro"/>
</dbReference>
<dbReference type="PANTHER" id="PTHR46910:SF18">
    <property type="entry name" value="ZN(II)2CYS6 TRANSCRIPTION FACTOR (EUROFUNG)"/>
    <property type="match status" value="1"/>
</dbReference>
<name>A0A1E3K2W2_9TREE</name>
<dbReference type="AlphaFoldDB" id="A0A1E3K2W2"/>
<dbReference type="GO" id="GO:0003677">
    <property type="term" value="F:DNA binding"/>
    <property type="evidence" value="ECO:0007669"/>
    <property type="project" value="InterPro"/>
</dbReference>
<dbReference type="RefSeq" id="XP_019034852.1">
    <property type="nucleotide sequence ID" value="XM_019173126.1"/>
</dbReference>
<gene>
    <name evidence="4" type="ORF">L198_00954</name>
</gene>
<feature type="compositionally biased region" description="Basic and acidic residues" evidence="2">
    <location>
        <begin position="1"/>
        <end position="10"/>
    </location>
</feature>
<keyword evidence="5" id="KW-1185">Reference proteome</keyword>
<protein>
    <submittedName>
        <fullName evidence="4">Nuclear protein</fullName>
    </submittedName>
</protein>
<evidence type="ECO:0000259" key="3">
    <source>
        <dbReference type="Pfam" id="PF04082"/>
    </source>
</evidence>
<dbReference type="PANTHER" id="PTHR46910">
    <property type="entry name" value="TRANSCRIPTION FACTOR PDR1"/>
    <property type="match status" value="1"/>
</dbReference>
<dbReference type="InterPro" id="IPR050987">
    <property type="entry name" value="AtrR-like"/>
</dbReference>
<feature type="region of interest" description="Disordered" evidence="2">
    <location>
        <begin position="656"/>
        <end position="767"/>
    </location>
</feature>
<comment type="caution">
    <text evidence="4">The sequence shown here is derived from an EMBL/GenBank/DDBJ whole genome shotgun (WGS) entry which is preliminary data.</text>
</comment>
<feature type="compositionally biased region" description="Low complexity" evidence="2">
    <location>
        <begin position="730"/>
        <end position="742"/>
    </location>
</feature>
<dbReference type="InterPro" id="IPR007219">
    <property type="entry name" value="XnlR_reg_dom"/>
</dbReference>
<evidence type="ECO:0000256" key="2">
    <source>
        <dbReference type="SAM" id="MobiDB-lite"/>
    </source>
</evidence>
<dbReference type="Pfam" id="PF04082">
    <property type="entry name" value="Fungal_trans"/>
    <property type="match status" value="1"/>
</dbReference>
<sequence>MSSDTRKHDSPPQQPLKRRRITVRISLPALQLPGSLPPIPAPNFPKVLTQPIIESVRQVPPWRYSSAPLFPAAQCAGGTNPSVCAPCADFGSDCTYNRPMKRRGPPAKSREGHAISNAPLARWSLPSPNDSWSYREIATHEQIESLVDAYYAIVYPIYSIFHWPTFIANIRRRVYIAYPAFHALTMSVCALASARLRDGAPTSPNARTAAAPNPLEANGAQPTSEQFYQAAVASFPRDLTKAMEFDYKRAKPLLATLAIQYGDIPSVHAHVGDYMTMCAIDGFHNECRWPCDLNEIEVQERRRLFWLAYQLDVYSATTWGGIIRHRESQSTVLYPTEVFSDEEITATGIVTSTSSNRPVSFLRGWNFTVDLYRILEHAVSRLRTRNHTFDAGNQIAAMFLDGRVGSHAELKPSELLVMVEKLYNDLPPELKGTSEMTGDVERDRYGFQAANILVTMQTVKMVVAGMADWSVEQRCAIACELLDAFATVPRAYIQAINTPLLHHLAGVGHLLASIIHSPLSPSGYMHVRSVLLCLADLLRSLESLLTSTNGIAPKLREHVERIDKYMANAAQNGGKGIAATMAFNDQKNKHDLVPQIKAATNHTPFPLRNPASTAASKSATNSAPTPPSSAGILASNGSTFQVSSLSASLPLPFSGPNDLGLNKSQGPVLQQRREQPVYTPSTGSNTGSSTHSTPPQFSPAFNTLPLNQSLHAQYQTSDHPPPLPSPASRPSPSAAPTITPGPLSNYFMLSPGGAPSQDESKSQDDSNQALQLPNDLFVDWPFLFNEFGFQGDAFDFLSSGVGGQGGGGATSTTGASGTTLGSSPRAATSITSPPLAEGLGNPPADTSLTDWDFLGLLPDGGHPGGNANSVQQQSGLGSNGLAGGIGRIPEVGFGQGISE</sequence>
<dbReference type="Proteomes" id="UP000094819">
    <property type="component" value="Unassembled WGS sequence"/>
</dbReference>
<feature type="compositionally biased region" description="Pro residues" evidence="2">
    <location>
        <begin position="719"/>
        <end position="729"/>
    </location>
</feature>
<feature type="region of interest" description="Disordered" evidence="2">
    <location>
        <begin position="600"/>
        <end position="634"/>
    </location>
</feature>
<dbReference type="GeneID" id="30190167"/>
<feature type="region of interest" description="Disordered" evidence="2">
    <location>
        <begin position="1"/>
        <end position="20"/>
    </location>
</feature>
<dbReference type="EMBL" id="AWGH01000002">
    <property type="protein sequence ID" value="ODO07375.1"/>
    <property type="molecule type" value="Genomic_DNA"/>
</dbReference>
<feature type="region of interest" description="Disordered" evidence="2">
    <location>
        <begin position="803"/>
        <end position="828"/>
    </location>
</feature>
<dbReference type="CDD" id="cd12148">
    <property type="entry name" value="fungal_TF_MHR"/>
    <property type="match status" value="1"/>
</dbReference>
<proteinExistence type="predicted"/>
<dbReference type="GO" id="GO:0003700">
    <property type="term" value="F:DNA-binding transcription factor activity"/>
    <property type="evidence" value="ECO:0007669"/>
    <property type="project" value="InterPro"/>
</dbReference>
<feature type="compositionally biased region" description="Low complexity" evidence="2">
    <location>
        <begin position="679"/>
        <end position="695"/>
    </location>
</feature>
<feature type="region of interest" description="Disordered" evidence="2">
    <location>
        <begin position="862"/>
        <end position="899"/>
    </location>
</feature>
<evidence type="ECO:0000313" key="5">
    <source>
        <dbReference type="Proteomes" id="UP000094819"/>
    </source>
</evidence>
<dbReference type="GO" id="GO:0006351">
    <property type="term" value="P:DNA-templated transcription"/>
    <property type="evidence" value="ECO:0007669"/>
    <property type="project" value="InterPro"/>
</dbReference>
<evidence type="ECO:0000313" key="4">
    <source>
        <dbReference type="EMBL" id="ODO07375.1"/>
    </source>
</evidence>
<feature type="compositionally biased region" description="Polar residues" evidence="2">
    <location>
        <begin position="699"/>
        <end position="715"/>
    </location>
</feature>
<keyword evidence="1" id="KW-0539">Nucleus</keyword>
<dbReference type="OrthoDB" id="2123952at2759"/>
<accession>A0A1E3K2W2</accession>